<evidence type="ECO:0000259" key="8">
    <source>
        <dbReference type="Pfam" id="PF01435"/>
    </source>
</evidence>
<evidence type="ECO:0000256" key="7">
    <source>
        <dbReference type="SAM" id="Phobius"/>
    </source>
</evidence>
<keyword evidence="3 6" id="KW-0378">Hydrolase</keyword>
<feature type="domain" description="Peptidase M48" evidence="8">
    <location>
        <begin position="161"/>
        <end position="207"/>
    </location>
</feature>
<comment type="similarity">
    <text evidence="6">Belongs to the peptidase M48 family.</text>
</comment>
<feature type="transmembrane region" description="Helical" evidence="7">
    <location>
        <begin position="65"/>
        <end position="87"/>
    </location>
</feature>
<evidence type="ECO:0000313" key="9">
    <source>
        <dbReference type="EMBL" id="OFJ51138.1"/>
    </source>
</evidence>
<evidence type="ECO:0000256" key="5">
    <source>
        <dbReference type="ARBA" id="ARBA00023049"/>
    </source>
</evidence>
<keyword evidence="5 6" id="KW-0482">Metalloprotease</keyword>
<dbReference type="InterPro" id="IPR052173">
    <property type="entry name" value="Beta-lactam_resp_regulator"/>
</dbReference>
<keyword evidence="1 6" id="KW-0645">Protease</keyword>
<evidence type="ECO:0000256" key="2">
    <source>
        <dbReference type="ARBA" id="ARBA00022723"/>
    </source>
</evidence>
<feature type="transmembrane region" description="Helical" evidence="7">
    <location>
        <begin position="93"/>
        <end position="114"/>
    </location>
</feature>
<evidence type="ECO:0000256" key="6">
    <source>
        <dbReference type="RuleBase" id="RU003983"/>
    </source>
</evidence>
<evidence type="ECO:0000256" key="1">
    <source>
        <dbReference type="ARBA" id="ARBA00022670"/>
    </source>
</evidence>
<dbReference type="Pfam" id="PF01435">
    <property type="entry name" value="Peptidase_M48"/>
    <property type="match status" value="1"/>
</dbReference>
<keyword evidence="7" id="KW-1133">Transmembrane helix</keyword>
<protein>
    <submittedName>
        <fullName evidence="9">Peptidase M48</fullName>
    </submittedName>
</protein>
<dbReference type="EMBL" id="MCHX01000078">
    <property type="protein sequence ID" value="OFJ51138.1"/>
    <property type="molecule type" value="Genomic_DNA"/>
</dbReference>
<dbReference type="PANTHER" id="PTHR34978:SF3">
    <property type="entry name" value="SLR0241 PROTEIN"/>
    <property type="match status" value="1"/>
</dbReference>
<organism evidence="9 10">
    <name type="scientific">Mycolicibacterium grossiae</name>
    <dbReference type="NCBI Taxonomy" id="1552759"/>
    <lineage>
        <taxon>Bacteria</taxon>
        <taxon>Bacillati</taxon>
        <taxon>Actinomycetota</taxon>
        <taxon>Actinomycetes</taxon>
        <taxon>Mycobacteriales</taxon>
        <taxon>Mycobacteriaceae</taxon>
        <taxon>Mycolicibacterium</taxon>
    </lineage>
</organism>
<keyword evidence="7" id="KW-0812">Transmembrane</keyword>
<dbReference type="Gene3D" id="3.30.2010.10">
    <property type="entry name" value="Metalloproteases ('zincins'), catalytic domain"/>
    <property type="match status" value="1"/>
</dbReference>
<evidence type="ECO:0000313" key="10">
    <source>
        <dbReference type="Proteomes" id="UP000178953"/>
    </source>
</evidence>
<proteinExistence type="inferred from homology"/>
<dbReference type="Proteomes" id="UP000178953">
    <property type="component" value="Unassembled WGS sequence"/>
</dbReference>
<keyword evidence="10" id="KW-1185">Reference proteome</keyword>
<accession>A0A1E8PXU8</accession>
<keyword evidence="7" id="KW-0472">Membrane</keyword>
<gene>
    <name evidence="9" type="ORF">BEL07_24470</name>
</gene>
<dbReference type="GO" id="GO:0046872">
    <property type="term" value="F:metal ion binding"/>
    <property type="evidence" value="ECO:0007669"/>
    <property type="project" value="UniProtKB-KW"/>
</dbReference>
<feature type="transmembrane region" description="Helical" evidence="7">
    <location>
        <begin position="38"/>
        <end position="58"/>
    </location>
</feature>
<dbReference type="AlphaFoldDB" id="A0A1E8PXU8"/>
<comment type="caution">
    <text evidence="9">The sequence shown here is derived from an EMBL/GenBank/DDBJ whole genome shotgun (WGS) entry which is preliminary data.</text>
</comment>
<evidence type="ECO:0000256" key="4">
    <source>
        <dbReference type="ARBA" id="ARBA00022833"/>
    </source>
</evidence>
<feature type="transmembrane region" description="Helical" evidence="7">
    <location>
        <begin position="298"/>
        <end position="318"/>
    </location>
</feature>
<keyword evidence="4 6" id="KW-0862">Zinc</keyword>
<dbReference type="GO" id="GO:0006508">
    <property type="term" value="P:proteolysis"/>
    <property type="evidence" value="ECO:0007669"/>
    <property type="project" value="UniProtKB-KW"/>
</dbReference>
<dbReference type="CDD" id="cd07326">
    <property type="entry name" value="M56_BlaR1_MecR1_like"/>
    <property type="match status" value="1"/>
</dbReference>
<dbReference type="GO" id="GO:0004222">
    <property type="term" value="F:metalloendopeptidase activity"/>
    <property type="evidence" value="ECO:0007669"/>
    <property type="project" value="InterPro"/>
</dbReference>
<reference evidence="9 10" key="1">
    <citation type="submission" date="2016-09" db="EMBL/GenBank/DDBJ databases">
        <title>genome sequence of Mycobacterium sp. 739 SCH.</title>
        <authorList>
            <person name="Greninger A.L."/>
            <person name="Qin X."/>
            <person name="Jerome K."/>
            <person name="Vora S."/>
            <person name="Quinn K."/>
        </authorList>
    </citation>
    <scope>NUCLEOTIDE SEQUENCE [LARGE SCALE GENOMIC DNA]</scope>
    <source>
        <strain evidence="9 10">SCH</strain>
    </source>
</reference>
<evidence type="ECO:0000256" key="3">
    <source>
        <dbReference type="ARBA" id="ARBA00022801"/>
    </source>
</evidence>
<sequence>MNMAVCLLVYAVSLTVLGPGLLSRATRDGAAPRLGVCAWLAVMATVVAAWVGAVMLFFHQIVVSWGQIGSVLTGCLSGLGLIARGGYGDLLQVTFVILAVMGTVAVLVLAARAVSALHRSHRGGAEHIRAVRIAAGDTPRGPGGALVIDSDRRGVYCLAGRPHTIVMTRAALDVLDDAQQAAVISHERAHLIGHHHLVLAVTGAVSKILPRVRLFTAGAAEVARLLEMCADDAAARRHSADTVVDALLALILPSPTSSPPHAPLATPVAALGAAGLAVTQRIERLLFPPDRASARTGLILVMGAVLLGPALTAGLMSAPPVPCL</sequence>
<dbReference type="InterPro" id="IPR001915">
    <property type="entry name" value="Peptidase_M48"/>
</dbReference>
<name>A0A1E8PXU8_9MYCO</name>
<dbReference type="PANTHER" id="PTHR34978">
    <property type="entry name" value="POSSIBLE SENSOR-TRANSDUCER PROTEIN BLAR"/>
    <property type="match status" value="1"/>
</dbReference>
<comment type="cofactor">
    <cofactor evidence="6">
        <name>Zn(2+)</name>
        <dbReference type="ChEBI" id="CHEBI:29105"/>
    </cofactor>
    <text evidence="6">Binds 1 zinc ion per subunit.</text>
</comment>
<keyword evidence="2" id="KW-0479">Metal-binding</keyword>